<reference evidence="2" key="1">
    <citation type="submission" date="2017-02" db="EMBL/GenBank/DDBJ databases">
        <authorList>
            <person name="Varghese N."/>
            <person name="Submissions S."/>
        </authorList>
    </citation>
    <scope>NUCLEOTIDE SEQUENCE [LARGE SCALE GENOMIC DNA]</scope>
    <source>
        <strain evidence="2">ATCC 700200</strain>
    </source>
</reference>
<dbReference type="EMBL" id="FUYE01000011">
    <property type="protein sequence ID" value="SKB01268.1"/>
    <property type="molecule type" value="Genomic_DNA"/>
</dbReference>
<proteinExistence type="predicted"/>
<protein>
    <submittedName>
        <fullName evidence="1">Uncharacterized protein</fullName>
    </submittedName>
</protein>
<organism evidence="1 2">
    <name type="scientific">Prosthecobacter debontii</name>
    <dbReference type="NCBI Taxonomy" id="48467"/>
    <lineage>
        <taxon>Bacteria</taxon>
        <taxon>Pseudomonadati</taxon>
        <taxon>Verrucomicrobiota</taxon>
        <taxon>Verrucomicrobiia</taxon>
        <taxon>Verrucomicrobiales</taxon>
        <taxon>Verrucomicrobiaceae</taxon>
        <taxon>Prosthecobacter</taxon>
    </lineage>
</organism>
<dbReference type="STRING" id="48467.SAMN02745166_03351"/>
<accession>A0A1T4YIA9</accession>
<dbReference type="Proteomes" id="UP000190774">
    <property type="component" value="Unassembled WGS sequence"/>
</dbReference>
<keyword evidence="2" id="KW-1185">Reference proteome</keyword>
<dbReference type="SUPFAM" id="SSF46689">
    <property type="entry name" value="Homeodomain-like"/>
    <property type="match status" value="1"/>
</dbReference>
<dbReference type="Pfam" id="PF06892">
    <property type="entry name" value="Phage_CP76"/>
    <property type="match status" value="1"/>
</dbReference>
<dbReference type="InterPro" id="IPR009057">
    <property type="entry name" value="Homeodomain-like_sf"/>
</dbReference>
<name>A0A1T4YIA9_9BACT</name>
<dbReference type="AlphaFoldDB" id="A0A1T4YIA9"/>
<dbReference type="GO" id="GO:0003677">
    <property type="term" value="F:DNA binding"/>
    <property type="evidence" value="ECO:0007669"/>
    <property type="project" value="InterPro"/>
</dbReference>
<evidence type="ECO:0000313" key="1">
    <source>
        <dbReference type="EMBL" id="SKB01268.1"/>
    </source>
</evidence>
<dbReference type="OrthoDB" id="9796035at2"/>
<gene>
    <name evidence="1" type="ORF">SAMN02745166_03351</name>
</gene>
<sequence length="159" mass="17961">MESHEVIRQALDKAHVKEIAAQMGVSLSLVYKWGQRDEEEGSGASNPLDRVKQLYELTGNDHLIQWLCQQAGGVFVRNPPTGKAPGREVMPATQEIVQQFAGLLAAISHAAADNTISPDESEKIRHEWDELKRLTERFVKWCEAGDFKHLAEDLRRNHH</sequence>
<dbReference type="InterPro" id="IPR009679">
    <property type="entry name" value="Phage_186_CII-like"/>
</dbReference>
<dbReference type="RefSeq" id="WP_078814532.1">
    <property type="nucleotide sequence ID" value="NZ_FUYE01000011.1"/>
</dbReference>
<evidence type="ECO:0000313" key="2">
    <source>
        <dbReference type="Proteomes" id="UP000190774"/>
    </source>
</evidence>